<evidence type="ECO:0000256" key="2">
    <source>
        <dbReference type="ARBA" id="ARBA00022777"/>
    </source>
</evidence>
<keyword evidence="9" id="KW-1185">Reference proteome</keyword>
<dbReference type="PANTHER" id="PTHR24421:SF63">
    <property type="entry name" value="SENSOR HISTIDINE KINASE DESK"/>
    <property type="match status" value="1"/>
</dbReference>
<keyword evidence="2 8" id="KW-0418">Kinase</keyword>
<evidence type="ECO:0000259" key="7">
    <source>
        <dbReference type="Pfam" id="PF07730"/>
    </source>
</evidence>
<sequence>MKRLFNETIDGEDPGRSRPRRAFWAAFGLVYSVPLVKIVAGYHGPRLVLAVLAVIAFVTLYMATPLTMTSWMVPPRRRTYVLFGLFALVCVGLPFAFGAEWVGMPIYLSIVAAMTLPLKIVPYGVVSAAALAALQCRLLGVGRNGLLTIAMTALSIGLFMLAFRHARTLVQQLREARAETTRLAAANERLRIARDLHDLLGHSLSLIVLKSELARRMAPRDVDRAIAEVNDIESVAREALRDVRATISGYRRRDLTGELDGARAVLTAAGIEPVVRTSGTPLPDDADGLFGWAVREAVTNVVRHSRAHRCEIAVRREAGAAVLTVTDDGKASEASFTPGNGLTGLAERIDAAGGTLTAKPRPSGGFAVTASLPLSPSAPPGPDGPSGPPEPSGPSGPPGADGATSRPAVGSAS</sequence>
<dbReference type="PANTHER" id="PTHR24421">
    <property type="entry name" value="NITRATE/NITRITE SENSOR PROTEIN NARX-RELATED"/>
    <property type="match status" value="1"/>
</dbReference>
<dbReference type="InterPro" id="IPR050482">
    <property type="entry name" value="Sensor_HK_TwoCompSys"/>
</dbReference>
<dbReference type="Pfam" id="PF07730">
    <property type="entry name" value="HisKA_3"/>
    <property type="match status" value="1"/>
</dbReference>
<dbReference type="InterPro" id="IPR036890">
    <property type="entry name" value="HATPase_C_sf"/>
</dbReference>
<proteinExistence type="predicted"/>
<keyword evidence="1" id="KW-0808">Transferase</keyword>
<keyword evidence="5" id="KW-0472">Membrane</keyword>
<evidence type="ECO:0000259" key="6">
    <source>
        <dbReference type="Pfam" id="PF02518"/>
    </source>
</evidence>
<feature type="transmembrane region" description="Helical" evidence="5">
    <location>
        <begin position="105"/>
        <end position="134"/>
    </location>
</feature>
<name>A0ABV9TXW8_9ACTN</name>
<accession>A0ABV9TXW8</accession>
<dbReference type="InterPro" id="IPR003594">
    <property type="entry name" value="HATPase_dom"/>
</dbReference>
<evidence type="ECO:0000256" key="3">
    <source>
        <dbReference type="ARBA" id="ARBA00023012"/>
    </source>
</evidence>
<keyword evidence="5" id="KW-1133">Transmembrane helix</keyword>
<evidence type="ECO:0000313" key="8">
    <source>
        <dbReference type="EMBL" id="MFC4909005.1"/>
    </source>
</evidence>
<feature type="transmembrane region" description="Helical" evidence="5">
    <location>
        <begin position="146"/>
        <end position="163"/>
    </location>
</feature>
<feature type="region of interest" description="Disordered" evidence="4">
    <location>
        <begin position="357"/>
        <end position="413"/>
    </location>
</feature>
<dbReference type="Proteomes" id="UP001595872">
    <property type="component" value="Unassembled WGS sequence"/>
</dbReference>
<dbReference type="InterPro" id="IPR011712">
    <property type="entry name" value="Sig_transdc_His_kin_sub3_dim/P"/>
</dbReference>
<keyword evidence="3" id="KW-0902">Two-component regulatory system</keyword>
<evidence type="ECO:0000313" key="9">
    <source>
        <dbReference type="Proteomes" id="UP001595872"/>
    </source>
</evidence>
<protein>
    <submittedName>
        <fullName evidence="8">Sensor histidine kinase</fullName>
    </submittedName>
</protein>
<dbReference type="SUPFAM" id="SSF55874">
    <property type="entry name" value="ATPase domain of HSP90 chaperone/DNA topoisomerase II/histidine kinase"/>
    <property type="match status" value="1"/>
</dbReference>
<dbReference type="Gene3D" id="3.30.565.10">
    <property type="entry name" value="Histidine kinase-like ATPase, C-terminal domain"/>
    <property type="match status" value="1"/>
</dbReference>
<organism evidence="8 9">
    <name type="scientific">Actinomadura gamaensis</name>
    <dbReference type="NCBI Taxonomy" id="1763541"/>
    <lineage>
        <taxon>Bacteria</taxon>
        <taxon>Bacillati</taxon>
        <taxon>Actinomycetota</taxon>
        <taxon>Actinomycetes</taxon>
        <taxon>Streptosporangiales</taxon>
        <taxon>Thermomonosporaceae</taxon>
        <taxon>Actinomadura</taxon>
    </lineage>
</organism>
<feature type="compositionally biased region" description="Pro residues" evidence="4">
    <location>
        <begin position="376"/>
        <end position="397"/>
    </location>
</feature>
<feature type="domain" description="Histidine kinase/HSP90-like ATPase" evidence="6">
    <location>
        <begin position="293"/>
        <end position="375"/>
    </location>
</feature>
<evidence type="ECO:0000256" key="4">
    <source>
        <dbReference type="SAM" id="MobiDB-lite"/>
    </source>
</evidence>
<dbReference type="GO" id="GO:0016301">
    <property type="term" value="F:kinase activity"/>
    <property type="evidence" value="ECO:0007669"/>
    <property type="project" value="UniProtKB-KW"/>
</dbReference>
<evidence type="ECO:0000256" key="5">
    <source>
        <dbReference type="SAM" id="Phobius"/>
    </source>
</evidence>
<feature type="domain" description="Signal transduction histidine kinase subgroup 3 dimerisation and phosphoacceptor" evidence="7">
    <location>
        <begin position="188"/>
        <end position="254"/>
    </location>
</feature>
<dbReference type="EMBL" id="JBHSIT010000004">
    <property type="protein sequence ID" value="MFC4909005.1"/>
    <property type="molecule type" value="Genomic_DNA"/>
</dbReference>
<reference evidence="9" key="1">
    <citation type="journal article" date="2019" name="Int. J. Syst. Evol. Microbiol.">
        <title>The Global Catalogue of Microorganisms (GCM) 10K type strain sequencing project: providing services to taxonomists for standard genome sequencing and annotation.</title>
        <authorList>
            <consortium name="The Broad Institute Genomics Platform"/>
            <consortium name="The Broad Institute Genome Sequencing Center for Infectious Disease"/>
            <person name="Wu L."/>
            <person name="Ma J."/>
        </authorList>
    </citation>
    <scope>NUCLEOTIDE SEQUENCE [LARGE SCALE GENOMIC DNA]</scope>
    <source>
        <strain evidence="9">KLKA75</strain>
    </source>
</reference>
<comment type="caution">
    <text evidence="8">The sequence shown here is derived from an EMBL/GenBank/DDBJ whole genome shotgun (WGS) entry which is preliminary data.</text>
</comment>
<feature type="transmembrane region" description="Helical" evidence="5">
    <location>
        <begin position="80"/>
        <end position="99"/>
    </location>
</feature>
<dbReference type="Pfam" id="PF02518">
    <property type="entry name" value="HATPase_c"/>
    <property type="match status" value="1"/>
</dbReference>
<keyword evidence="5" id="KW-0812">Transmembrane</keyword>
<feature type="transmembrane region" description="Helical" evidence="5">
    <location>
        <begin position="21"/>
        <end position="42"/>
    </location>
</feature>
<gene>
    <name evidence="8" type="ORF">ACFPCY_16900</name>
</gene>
<evidence type="ECO:0000256" key="1">
    <source>
        <dbReference type="ARBA" id="ARBA00022679"/>
    </source>
</evidence>
<feature type="transmembrane region" description="Helical" evidence="5">
    <location>
        <begin position="48"/>
        <end position="68"/>
    </location>
</feature>
<dbReference type="Gene3D" id="1.20.5.1930">
    <property type="match status" value="1"/>
</dbReference>
<dbReference type="RefSeq" id="WP_378256142.1">
    <property type="nucleotide sequence ID" value="NZ_JBHSIT010000004.1"/>
</dbReference>
<dbReference type="CDD" id="cd16917">
    <property type="entry name" value="HATPase_UhpB-NarQ-NarX-like"/>
    <property type="match status" value="1"/>
</dbReference>